<feature type="transmembrane region" description="Helical" evidence="12">
    <location>
        <begin position="356"/>
        <end position="376"/>
    </location>
</feature>
<evidence type="ECO:0000256" key="3">
    <source>
        <dbReference type="ARBA" id="ARBA00022475"/>
    </source>
</evidence>
<keyword evidence="17" id="KW-1185">Reference proteome</keyword>
<dbReference type="Gene3D" id="2.70.70.10">
    <property type="entry name" value="Glucose Permease (Domain IIA)"/>
    <property type="match status" value="1"/>
</dbReference>
<comment type="subcellular location">
    <subcellularLocation>
        <location evidence="1">Cell membrane</location>
        <topology evidence="1">Multi-pass membrane protein</topology>
    </subcellularLocation>
</comment>
<evidence type="ECO:0000256" key="11">
    <source>
        <dbReference type="PROSITE-ProRule" id="PRU00421"/>
    </source>
</evidence>
<keyword evidence="6" id="KW-0598">Phosphotransferase system</keyword>
<name>A0A2K9BS96_9MOLU</name>
<dbReference type="GO" id="GO:0009401">
    <property type="term" value="P:phosphoenolpyruvate-dependent sugar phosphotransferase system"/>
    <property type="evidence" value="ECO:0007669"/>
    <property type="project" value="UniProtKB-KW"/>
</dbReference>
<keyword evidence="7 12" id="KW-0812">Transmembrane</keyword>
<evidence type="ECO:0000259" key="15">
    <source>
        <dbReference type="PROSITE" id="PS51103"/>
    </source>
</evidence>
<dbReference type="PANTHER" id="PTHR30175">
    <property type="entry name" value="PHOSPHOTRANSFERASE SYSTEM TRANSPORT PROTEIN"/>
    <property type="match status" value="1"/>
</dbReference>
<feature type="transmembrane region" description="Helical" evidence="12">
    <location>
        <begin position="435"/>
        <end position="456"/>
    </location>
</feature>
<dbReference type="PANTHER" id="PTHR30175:SF1">
    <property type="entry name" value="PTS SYSTEM ARBUTIN-, CELLOBIOSE-, AND SALICIN-SPECIFIC EIIBC COMPONENT-RELATED"/>
    <property type="match status" value="1"/>
</dbReference>
<feature type="domain" description="PTS EIIB type-1" evidence="14">
    <location>
        <begin position="181"/>
        <end position="263"/>
    </location>
</feature>
<feature type="transmembrane region" description="Helical" evidence="12">
    <location>
        <begin position="329"/>
        <end position="349"/>
    </location>
</feature>
<dbReference type="InterPro" id="IPR018113">
    <property type="entry name" value="PTrfase_EIIB_Cys"/>
</dbReference>
<evidence type="ECO:0000256" key="12">
    <source>
        <dbReference type="SAM" id="Phobius"/>
    </source>
</evidence>
<dbReference type="GO" id="GO:0008982">
    <property type="term" value="F:protein-N(PI)-phosphohistidine-sugar phosphotransferase activity"/>
    <property type="evidence" value="ECO:0007669"/>
    <property type="project" value="InterPro"/>
</dbReference>
<sequence length="857" mass="94897">MKKITIYAPVDGFVKSLKELNDGVFSENMLGEGCYIEPKSNVFYSPVKTGKLGQIFDTKHAYFFETSDGINILMHIGLDTVNLNGSPFKTKISSNSKVDLKTAIVEVDFDLIEQRNISKNTPIVMDTNLNSSYKFRLTKTGLVKHGEPIGEYIFEAKSNITKELTTAEKVQILLNTKGKYELVAEKIYELVGTNSNYVKVFNCMTRLRFEIKNRDLVDETAILKIPIVKGVVWAGNQCQIVIGGEVYKVKDAVENYVTKLSLGTTAINTKKQPKIKRFMVAVTSIILPGLPILMTAGLLMGLKAILVLSGVIVDMGIGAGGPINMDVDTFSAFINIAAETGLKLLGIFIGYNTMKWLGGSTIMQLFVSLAIAGATLGQGNLPELVIFNINGFIVKAGMYTTSIIPHIVSAFLLFYLDRWIKTWMPTTIDVLFRPLLSFIIVYTAVFFVFGPILYIIEQGIAYVVNLATKIPFGIGVMIFCIVWQPLVLTGMHVAVFMPIGINVAQGIPSTLLALNIAVFAQLGAVIGVAVRTKNLKLRVASIATIPGAIVGVTEPILYGINLPKWRPFLAGIIASGIFGLISGMLAIEARIPGGLGIFGFTGAMGEPVTEGLIQSVNNIFTGIPNSLVLNTVLWLVINLGVIPCGIVFSYFMYEERKNEKKEISKINKMLIGYYSLSLGIKKNEAKEALQPHLQAIESLVTIADIDKIKLIENELVKITTVGVQLEKAIINNEKEKAAIIKKVKIMHTKNVQDEDAINELLTKFEMLSDNQKVNELEQKLELLNEQNNRNMLWLKNWQEQVFSKIEINLDDISISAKNSELKNLNTWYWNAIHSLDINYMINESLINEIDKKALRKK</sequence>
<dbReference type="PROSITE" id="PS51093">
    <property type="entry name" value="PTS_EIIA_TYPE_1"/>
    <property type="match status" value="1"/>
</dbReference>
<dbReference type="CDD" id="cd00212">
    <property type="entry name" value="PTS_IIB_glc"/>
    <property type="match status" value="1"/>
</dbReference>
<evidence type="ECO:0000256" key="6">
    <source>
        <dbReference type="ARBA" id="ARBA00022683"/>
    </source>
</evidence>
<feature type="transmembrane region" description="Helical" evidence="12">
    <location>
        <begin position="396"/>
        <end position="415"/>
    </location>
</feature>
<dbReference type="InterPro" id="IPR001127">
    <property type="entry name" value="PTS_EIIA_1_perm"/>
</dbReference>
<dbReference type="NCBIfam" id="TIGR00830">
    <property type="entry name" value="PTBA"/>
    <property type="match status" value="1"/>
</dbReference>
<dbReference type="AlphaFoldDB" id="A0A2K9BS96"/>
<keyword evidence="5" id="KW-0808">Transferase</keyword>
<feature type="active site" description="Phosphocysteine intermediate; for EIIB activity" evidence="11">
    <location>
        <position position="203"/>
    </location>
</feature>
<dbReference type="Pfam" id="PF00367">
    <property type="entry name" value="PTS_EIIB"/>
    <property type="match status" value="1"/>
</dbReference>
<dbReference type="Proteomes" id="UP000233419">
    <property type="component" value="Chromosome"/>
</dbReference>
<keyword evidence="2" id="KW-0813">Transport</keyword>
<feature type="transmembrane region" description="Helical" evidence="12">
    <location>
        <begin position="632"/>
        <end position="653"/>
    </location>
</feature>
<feature type="domain" description="PTS EIIA type-1" evidence="13">
    <location>
        <begin position="22"/>
        <end position="127"/>
    </location>
</feature>
<dbReference type="RefSeq" id="WP_027048256.1">
    <property type="nucleotide sequence ID" value="NZ_CP025257.1"/>
</dbReference>
<dbReference type="Pfam" id="PF02378">
    <property type="entry name" value="PTS_EIIC"/>
    <property type="match status" value="1"/>
</dbReference>
<reference evidence="16 17" key="1">
    <citation type="submission" date="2017-12" db="EMBL/GenBank/DDBJ databases">
        <title>Mesoplasma syrphidae YJS, Complete Genome.</title>
        <authorList>
            <person name="Knight T.F."/>
            <person name="Citino T."/>
            <person name="Rubinstein R."/>
            <person name="Neuschaefer Z."/>
        </authorList>
    </citation>
    <scope>NUCLEOTIDE SEQUENCE [LARGE SCALE GENOMIC DNA]</scope>
    <source>
        <strain evidence="16 17">YJS</strain>
    </source>
</reference>
<evidence type="ECO:0000256" key="2">
    <source>
        <dbReference type="ARBA" id="ARBA00022448"/>
    </source>
</evidence>
<dbReference type="InterPro" id="IPR013013">
    <property type="entry name" value="PTS_EIIC_1"/>
</dbReference>
<dbReference type="PROSITE" id="PS01035">
    <property type="entry name" value="PTS_EIIB_TYPE_1_CYS"/>
    <property type="match status" value="1"/>
</dbReference>
<feature type="transmembrane region" description="Helical" evidence="12">
    <location>
        <begin position="511"/>
        <end position="530"/>
    </location>
</feature>
<dbReference type="PROSITE" id="PS51098">
    <property type="entry name" value="PTS_EIIB_TYPE_1"/>
    <property type="match status" value="1"/>
</dbReference>
<evidence type="ECO:0000256" key="9">
    <source>
        <dbReference type="ARBA" id="ARBA00022989"/>
    </source>
</evidence>
<keyword evidence="9 12" id="KW-1133">Transmembrane helix</keyword>
<evidence type="ECO:0000256" key="7">
    <source>
        <dbReference type="ARBA" id="ARBA00022692"/>
    </source>
</evidence>
<feature type="transmembrane region" description="Helical" evidence="12">
    <location>
        <begin position="476"/>
        <end position="499"/>
    </location>
</feature>
<feature type="transmembrane region" description="Helical" evidence="12">
    <location>
        <begin position="567"/>
        <end position="587"/>
    </location>
</feature>
<dbReference type="InterPro" id="IPR011055">
    <property type="entry name" value="Dup_hybrid_motif"/>
</dbReference>
<evidence type="ECO:0000256" key="1">
    <source>
        <dbReference type="ARBA" id="ARBA00004651"/>
    </source>
</evidence>
<evidence type="ECO:0000256" key="4">
    <source>
        <dbReference type="ARBA" id="ARBA00022597"/>
    </source>
</evidence>
<evidence type="ECO:0000256" key="8">
    <source>
        <dbReference type="ARBA" id="ARBA00022777"/>
    </source>
</evidence>
<dbReference type="GO" id="GO:0005886">
    <property type="term" value="C:plasma membrane"/>
    <property type="evidence" value="ECO:0007669"/>
    <property type="project" value="UniProtKB-SubCell"/>
</dbReference>
<keyword evidence="3" id="KW-1003">Cell membrane</keyword>
<keyword evidence="8" id="KW-0418">Kinase</keyword>
<evidence type="ECO:0008006" key="18">
    <source>
        <dbReference type="Google" id="ProtNLM"/>
    </source>
</evidence>
<organism evidence="16 17">
    <name type="scientific">Mesoplasma syrphidae</name>
    <dbReference type="NCBI Taxonomy" id="225999"/>
    <lineage>
        <taxon>Bacteria</taxon>
        <taxon>Bacillati</taxon>
        <taxon>Mycoplasmatota</taxon>
        <taxon>Mollicutes</taxon>
        <taxon>Entomoplasmatales</taxon>
        <taxon>Entomoplasmataceae</taxon>
        <taxon>Mesoplasma</taxon>
    </lineage>
</organism>
<evidence type="ECO:0000259" key="13">
    <source>
        <dbReference type="PROSITE" id="PS51093"/>
    </source>
</evidence>
<evidence type="ECO:0000313" key="16">
    <source>
        <dbReference type="EMBL" id="AUF83872.1"/>
    </source>
</evidence>
<dbReference type="InterPro" id="IPR050558">
    <property type="entry name" value="PTS_Sugar-Specific_Components"/>
</dbReference>
<dbReference type="InterPro" id="IPR001996">
    <property type="entry name" value="PTS_IIB_1"/>
</dbReference>
<gene>
    <name evidence="16" type="ORF">CXP39_03715</name>
</gene>
<keyword evidence="4" id="KW-0762">Sugar transport</keyword>
<proteinExistence type="predicted"/>
<dbReference type="PROSITE" id="PS51103">
    <property type="entry name" value="PTS_EIIC_TYPE_1"/>
    <property type="match status" value="1"/>
</dbReference>
<dbReference type="GO" id="GO:0016301">
    <property type="term" value="F:kinase activity"/>
    <property type="evidence" value="ECO:0007669"/>
    <property type="project" value="UniProtKB-KW"/>
</dbReference>
<protein>
    <recommendedName>
        <fullName evidence="18">PTS beta-glucoside transporter subunit EIIBCA</fullName>
    </recommendedName>
</protein>
<evidence type="ECO:0000256" key="10">
    <source>
        <dbReference type="ARBA" id="ARBA00023136"/>
    </source>
</evidence>
<dbReference type="KEGG" id="msyr:CXP39_03715"/>
<accession>A0A2K9BS96</accession>
<evidence type="ECO:0000259" key="14">
    <source>
        <dbReference type="PROSITE" id="PS51098"/>
    </source>
</evidence>
<evidence type="ECO:0000256" key="5">
    <source>
        <dbReference type="ARBA" id="ARBA00022679"/>
    </source>
</evidence>
<dbReference type="SUPFAM" id="SSF51261">
    <property type="entry name" value="Duplicated hybrid motif"/>
    <property type="match status" value="1"/>
</dbReference>
<feature type="transmembrane region" description="Helical" evidence="12">
    <location>
        <begin position="542"/>
        <end position="560"/>
    </location>
</feature>
<evidence type="ECO:0000313" key="17">
    <source>
        <dbReference type="Proteomes" id="UP000233419"/>
    </source>
</evidence>
<dbReference type="GO" id="GO:0015771">
    <property type="term" value="P:trehalose transport"/>
    <property type="evidence" value="ECO:0007669"/>
    <property type="project" value="TreeGrafter"/>
</dbReference>
<dbReference type="PROSITE" id="PS00371">
    <property type="entry name" value="PTS_EIIA_TYPE_1_HIS"/>
    <property type="match status" value="1"/>
</dbReference>
<dbReference type="OrthoDB" id="400707at2"/>
<dbReference type="SUPFAM" id="SSF55604">
    <property type="entry name" value="Glucose permease domain IIB"/>
    <property type="match status" value="1"/>
</dbReference>
<dbReference type="InterPro" id="IPR003352">
    <property type="entry name" value="PTS_EIIC"/>
</dbReference>
<dbReference type="InterPro" id="IPR036878">
    <property type="entry name" value="Glu_permease_IIB"/>
</dbReference>
<dbReference type="Gene3D" id="3.30.1360.60">
    <property type="entry name" value="Glucose permease domain IIB"/>
    <property type="match status" value="1"/>
</dbReference>
<feature type="transmembrane region" description="Helical" evidence="12">
    <location>
        <begin position="278"/>
        <end position="298"/>
    </location>
</feature>
<dbReference type="GO" id="GO:0090589">
    <property type="term" value="F:protein-phosphocysteine-trehalose phosphotransferase system transporter activity"/>
    <property type="evidence" value="ECO:0007669"/>
    <property type="project" value="TreeGrafter"/>
</dbReference>
<dbReference type="EMBL" id="CP025257">
    <property type="protein sequence ID" value="AUF83872.1"/>
    <property type="molecule type" value="Genomic_DNA"/>
</dbReference>
<feature type="domain" description="PTS EIIC type-1" evidence="15">
    <location>
        <begin position="293"/>
        <end position="667"/>
    </location>
</feature>
<dbReference type="Pfam" id="PF00358">
    <property type="entry name" value="PTS_EIIA_1"/>
    <property type="match status" value="1"/>
</dbReference>
<keyword evidence="10 12" id="KW-0472">Membrane</keyword>